<keyword evidence="2" id="KW-1185">Reference proteome</keyword>
<proteinExistence type="predicted"/>
<organism evidence="1 2">
    <name type="scientific">Rhynchophorus ferrugineus</name>
    <name type="common">Red palm weevil</name>
    <name type="synonym">Curculio ferrugineus</name>
    <dbReference type="NCBI Taxonomy" id="354439"/>
    <lineage>
        <taxon>Eukaryota</taxon>
        <taxon>Metazoa</taxon>
        <taxon>Ecdysozoa</taxon>
        <taxon>Arthropoda</taxon>
        <taxon>Hexapoda</taxon>
        <taxon>Insecta</taxon>
        <taxon>Pterygota</taxon>
        <taxon>Neoptera</taxon>
        <taxon>Endopterygota</taxon>
        <taxon>Coleoptera</taxon>
        <taxon>Polyphaga</taxon>
        <taxon>Cucujiformia</taxon>
        <taxon>Curculionidae</taxon>
        <taxon>Dryophthorinae</taxon>
        <taxon>Rhynchophorus</taxon>
    </lineage>
</organism>
<gene>
    <name evidence="1" type="ORF">GWI33_012235</name>
</gene>
<protein>
    <submittedName>
        <fullName evidence="1">Uncharacterized protein</fullName>
    </submittedName>
</protein>
<sequence>MTQNSLVIRYVLYQNSGWHSSISGTPPALTLFPEFGNGVTTQPPAPPGFGFIKWTVGHICETDRLVALNKLRRTATTQT</sequence>
<comment type="caution">
    <text evidence="1">The sequence shown here is derived from an EMBL/GenBank/DDBJ whole genome shotgun (WGS) entry which is preliminary data.</text>
</comment>
<reference evidence="1" key="1">
    <citation type="submission" date="2020-08" db="EMBL/GenBank/DDBJ databases">
        <title>Genome sequencing and assembly of the red palm weevil Rhynchophorus ferrugineus.</title>
        <authorList>
            <person name="Dias G.B."/>
            <person name="Bergman C.M."/>
            <person name="Manee M."/>
        </authorList>
    </citation>
    <scope>NUCLEOTIDE SEQUENCE</scope>
    <source>
        <strain evidence="1">AA-2017</strain>
        <tissue evidence="1">Whole larva</tissue>
    </source>
</reference>
<accession>A0A834I6T9</accession>
<dbReference type="EMBL" id="JAACXV010011492">
    <property type="protein sequence ID" value="KAF7275049.1"/>
    <property type="molecule type" value="Genomic_DNA"/>
</dbReference>
<dbReference type="Proteomes" id="UP000625711">
    <property type="component" value="Unassembled WGS sequence"/>
</dbReference>
<name>A0A834I6T9_RHYFE</name>
<dbReference type="AlphaFoldDB" id="A0A834I6T9"/>
<evidence type="ECO:0000313" key="2">
    <source>
        <dbReference type="Proteomes" id="UP000625711"/>
    </source>
</evidence>
<evidence type="ECO:0000313" key="1">
    <source>
        <dbReference type="EMBL" id="KAF7275049.1"/>
    </source>
</evidence>